<dbReference type="Gene3D" id="3.40.970.10">
    <property type="entry name" value="Ribonuclease H1, N-terminal domain"/>
    <property type="match status" value="1"/>
</dbReference>
<evidence type="ECO:0000256" key="5">
    <source>
        <dbReference type="ARBA" id="ARBA00022723"/>
    </source>
</evidence>
<keyword evidence="6" id="KW-0255">Endonuclease</keyword>
<dbReference type="EMBL" id="KN824283">
    <property type="protein sequence ID" value="KIM31090.1"/>
    <property type="molecule type" value="Genomic_DNA"/>
</dbReference>
<dbReference type="InterPro" id="IPR037056">
    <property type="entry name" value="RNase_H1_N_sf"/>
</dbReference>
<dbReference type="InterPro" id="IPR002156">
    <property type="entry name" value="RNaseH_domain"/>
</dbReference>
<evidence type="ECO:0000256" key="3">
    <source>
        <dbReference type="ARBA" id="ARBA00012180"/>
    </source>
</evidence>
<dbReference type="SUPFAM" id="SSF53098">
    <property type="entry name" value="Ribonuclease H-like"/>
    <property type="match status" value="1"/>
</dbReference>
<dbReference type="Pfam" id="PF00075">
    <property type="entry name" value="RNase_H"/>
    <property type="match status" value="1"/>
</dbReference>
<feature type="region of interest" description="Disordered" evidence="8">
    <location>
        <begin position="91"/>
        <end position="124"/>
    </location>
</feature>
<keyword evidence="4" id="KW-0540">Nuclease</keyword>
<feature type="domain" description="RNase H type-1" evidence="9">
    <location>
        <begin position="122"/>
        <end position="274"/>
    </location>
</feature>
<feature type="compositionally biased region" description="Basic and acidic residues" evidence="8">
    <location>
        <begin position="409"/>
        <end position="420"/>
    </location>
</feature>
<dbReference type="AlphaFoldDB" id="A0A0C3B2R1"/>
<dbReference type="GO" id="GO:0046872">
    <property type="term" value="F:metal ion binding"/>
    <property type="evidence" value="ECO:0007669"/>
    <property type="project" value="UniProtKB-KW"/>
</dbReference>
<dbReference type="GO" id="GO:0003676">
    <property type="term" value="F:nucleic acid binding"/>
    <property type="evidence" value="ECO:0007669"/>
    <property type="project" value="InterPro"/>
</dbReference>
<dbReference type="OrthoDB" id="245563at2759"/>
<evidence type="ECO:0000313" key="11">
    <source>
        <dbReference type="Proteomes" id="UP000054097"/>
    </source>
</evidence>
<feature type="region of interest" description="Disordered" evidence="8">
    <location>
        <begin position="409"/>
        <end position="444"/>
    </location>
</feature>
<dbReference type="InterPro" id="IPR011320">
    <property type="entry name" value="RNase_H1_N"/>
</dbReference>
<evidence type="ECO:0000256" key="6">
    <source>
        <dbReference type="ARBA" id="ARBA00022759"/>
    </source>
</evidence>
<keyword evidence="7" id="KW-0378">Hydrolase</keyword>
<feature type="region of interest" description="Disordered" evidence="8">
    <location>
        <begin position="47"/>
        <end position="75"/>
    </location>
</feature>
<dbReference type="EC" id="3.1.26.4" evidence="3"/>
<dbReference type="GO" id="GO:0004523">
    <property type="term" value="F:RNA-DNA hybrid ribonuclease activity"/>
    <property type="evidence" value="ECO:0007669"/>
    <property type="project" value="UniProtKB-EC"/>
</dbReference>
<dbReference type="InterPro" id="IPR012337">
    <property type="entry name" value="RNaseH-like_sf"/>
</dbReference>
<dbReference type="STRING" id="933852.A0A0C3B2R1"/>
<dbReference type="InterPro" id="IPR009027">
    <property type="entry name" value="Ribosomal_bL9/RNase_H1_N"/>
</dbReference>
<dbReference type="InterPro" id="IPR050092">
    <property type="entry name" value="RNase_H"/>
</dbReference>
<dbReference type="PROSITE" id="PS50879">
    <property type="entry name" value="RNASE_H_1"/>
    <property type="match status" value="1"/>
</dbReference>
<keyword evidence="11" id="KW-1185">Reference proteome</keyword>
<evidence type="ECO:0000256" key="2">
    <source>
        <dbReference type="ARBA" id="ARBA00005300"/>
    </source>
</evidence>
<feature type="compositionally biased region" description="Polar residues" evidence="8">
    <location>
        <begin position="60"/>
        <end position="75"/>
    </location>
</feature>
<dbReference type="InterPro" id="IPR036397">
    <property type="entry name" value="RNaseH_sf"/>
</dbReference>
<dbReference type="SUPFAM" id="SSF55658">
    <property type="entry name" value="L9 N-domain-like"/>
    <property type="match status" value="1"/>
</dbReference>
<dbReference type="Pfam" id="PF01693">
    <property type="entry name" value="Cauli_VI"/>
    <property type="match status" value="1"/>
</dbReference>
<dbReference type="Proteomes" id="UP000054097">
    <property type="component" value="Unassembled WGS sequence"/>
</dbReference>
<dbReference type="PANTHER" id="PTHR10642:SF26">
    <property type="entry name" value="RIBONUCLEASE H1"/>
    <property type="match status" value="1"/>
</dbReference>
<evidence type="ECO:0000256" key="4">
    <source>
        <dbReference type="ARBA" id="ARBA00022722"/>
    </source>
</evidence>
<evidence type="ECO:0000313" key="10">
    <source>
        <dbReference type="EMBL" id="KIM31090.1"/>
    </source>
</evidence>
<gene>
    <name evidence="10" type="ORF">M408DRAFT_7474</name>
</gene>
<dbReference type="Gene3D" id="3.30.420.10">
    <property type="entry name" value="Ribonuclease H-like superfamily/Ribonuclease H"/>
    <property type="match status" value="1"/>
</dbReference>
<protein>
    <recommendedName>
        <fullName evidence="3">ribonuclease H</fullName>
        <ecNumber evidence="3">3.1.26.4</ecNumber>
    </recommendedName>
</protein>
<feature type="compositionally biased region" description="Basic and acidic residues" evidence="8">
    <location>
        <begin position="100"/>
        <end position="124"/>
    </location>
</feature>
<evidence type="ECO:0000259" key="9">
    <source>
        <dbReference type="PROSITE" id="PS50879"/>
    </source>
</evidence>
<keyword evidence="5" id="KW-0479">Metal-binding</keyword>
<comment type="similarity">
    <text evidence="2">Belongs to the RNase H family.</text>
</comment>
<reference evidence="10 11" key="1">
    <citation type="submission" date="2014-04" db="EMBL/GenBank/DDBJ databases">
        <authorList>
            <consortium name="DOE Joint Genome Institute"/>
            <person name="Kuo A."/>
            <person name="Zuccaro A."/>
            <person name="Kohler A."/>
            <person name="Nagy L.G."/>
            <person name="Floudas D."/>
            <person name="Copeland A."/>
            <person name="Barry K.W."/>
            <person name="Cichocki N."/>
            <person name="Veneault-Fourrey C."/>
            <person name="LaButti K."/>
            <person name="Lindquist E.A."/>
            <person name="Lipzen A."/>
            <person name="Lundell T."/>
            <person name="Morin E."/>
            <person name="Murat C."/>
            <person name="Sun H."/>
            <person name="Tunlid A."/>
            <person name="Henrissat B."/>
            <person name="Grigoriev I.V."/>
            <person name="Hibbett D.S."/>
            <person name="Martin F."/>
            <person name="Nordberg H.P."/>
            <person name="Cantor M.N."/>
            <person name="Hua S.X."/>
        </authorList>
    </citation>
    <scope>NUCLEOTIDE SEQUENCE [LARGE SCALE GENOMIC DNA]</scope>
    <source>
        <strain evidence="10 11">MAFF 305830</strain>
    </source>
</reference>
<evidence type="ECO:0000256" key="7">
    <source>
        <dbReference type="ARBA" id="ARBA00022801"/>
    </source>
</evidence>
<evidence type="ECO:0000256" key="1">
    <source>
        <dbReference type="ARBA" id="ARBA00000077"/>
    </source>
</evidence>
<dbReference type="PANTHER" id="PTHR10642">
    <property type="entry name" value="RIBONUCLEASE H1"/>
    <property type="match status" value="1"/>
</dbReference>
<proteinExistence type="inferred from homology"/>
<dbReference type="HOGENOM" id="CLU_617011_0_0_1"/>
<evidence type="ECO:0000256" key="8">
    <source>
        <dbReference type="SAM" id="MobiDB-lite"/>
    </source>
</evidence>
<sequence length="444" mass="49303">MPKVKSGFYAVQKGKLPGVYSTWEECEAQVKGASYKKFRTLEEAQAFAGAAPSGDRGTDHQSQAHSTQKSGITGVQSSTAAFSNVGRSIVPLGAQQHGPGGEKEGGKGESTGEKAPRDYGDERDTTIVYTDGACSSNGRFGAVAGIGVWWGSGDERNLSERCPGSQTNNRAEIYAIIRFLEEAPTRGSKGRLVIRTDSKYTINCVMNWARNWEAKGWKTASGEKVKNAGMIQYLLALLSLRRSQGDIILFEHVRGHSGNVGNDAADYLARNGTTRPIIPERDWLAETQNAEKSMKTTMTSSIESNTIGFAAVFTSEWRRWGQGSGRDVRGQARRLWEPHKTSLCAFPVCSINSFRQFTSQFFHRLPRPMILPMSHKQASIDVQTHVDPLVSYAQQLHQYTRQQWLDARKQVERDAQHSQQHDLSQNGERKHRRRISPSSQPNGR</sequence>
<accession>A0A0C3B2R1</accession>
<dbReference type="GO" id="GO:0043137">
    <property type="term" value="P:DNA replication, removal of RNA primer"/>
    <property type="evidence" value="ECO:0007669"/>
    <property type="project" value="TreeGrafter"/>
</dbReference>
<organism evidence="10 11">
    <name type="scientific">Serendipita vermifera MAFF 305830</name>
    <dbReference type="NCBI Taxonomy" id="933852"/>
    <lineage>
        <taxon>Eukaryota</taxon>
        <taxon>Fungi</taxon>
        <taxon>Dikarya</taxon>
        <taxon>Basidiomycota</taxon>
        <taxon>Agaricomycotina</taxon>
        <taxon>Agaricomycetes</taxon>
        <taxon>Sebacinales</taxon>
        <taxon>Serendipitaceae</taxon>
        <taxon>Serendipita</taxon>
    </lineage>
</organism>
<name>A0A0C3B2R1_SERVB</name>
<reference evidence="11" key="2">
    <citation type="submission" date="2015-01" db="EMBL/GenBank/DDBJ databases">
        <title>Evolutionary Origins and Diversification of the Mycorrhizal Mutualists.</title>
        <authorList>
            <consortium name="DOE Joint Genome Institute"/>
            <consortium name="Mycorrhizal Genomics Consortium"/>
            <person name="Kohler A."/>
            <person name="Kuo A."/>
            <person name="Nagy L.G."/>
            <person name="Floudas D."/>
            <person name="Copeland A."/>
            <person name="Barry K.W."/>
            <person name="Cichocki N."/>
            <person name="Veneault-Fourrey C."/>
            <person name="LaButti K."/>
            <person name="Lindquist E.A."/>
            <person name="Lipzen A."/>
            <person name="Lundell T."/>
            <person name="Morin E."/>
            <person name="Murat C."/>
            <person name="Riley R."/>
            <person name="Ohm R."/>
            <person name="Sun H."/>
            <person name="Tunlid A."/>
            <person name="Henrissat B."/>
            <person name="Grigoriev I.V."/>
            <person name="Hibbett D.S."/>
            <person name="Martin F."/>
        </authorList>
    </citation>
    <scope>NUCLEOTIDE SEQUENCE [LARGE SCALE GENOMIC DNA]</scope>
    <source>
        <strain evidence="11">MAFF 305830</strain>
    </source>
</reference>
<dbReference type="CDD" id="cd09280">
    <property type="entry name" value="RNase_HI_eukaryote_like"/>
    <property type="match status" value="1"/>
</dbReference>
<comment type="catalytic activity">
    <reaction evidence="1">
        <text>Endonucleolytic cleavage to 5'-phosphomonoester.</text>
        <dbReference type="EC" id="3.1.26.4"/>
    </reaction>
</comment>